<feature type="region of interest" description="Disordered" evidence="1">
    <location>
        <begin position="1"/>
        <end position="49"/>
    </location>
</feature>
<gene>
    <name evidence="3" type="ORF">BN1204_001820</name>
    <name evidence="2" type="ORF">NCLIV_001820</name>
</gene>
<dbReference type="EMBL" id="LN714474">
    <property type="protein sequence ID" value="CEL64279.1"/>
    <property type="molecule type" value="Genomic_DNA"/>
</dbReference>
<dbReference type="eggNOG" id="KOG2796">
    <property type="taxonomic scope" value="Eukaryota"/>
</dbReference>
<evidence type="ECO:0000313" key="4">
    <source>
        <dbReference type="Proteomes" id="UP000007494"/>
    </source>
</evidence>
<reference evidence="3" key="4">
    <citation type="journal article" date="2015" name="PLoS ONE">
        <title>Comprehensive Evaluation of Toxoplasma gondii VEG and Neospora caninum LIV Genomes with Tachyzoite Stage Transcriptome and Proteome Defines Novel Transcript Features.</title>
        <authorList>
            <person name="Ramaprasad A."/>
            <person name="Mourier T."/>
            <person name="Naeem R."/>
            <person name="Malas T.B."/>
            <person name="Moussa E."/>
            <person name="Panigrahi A."/>
            <person name="Vermont S.J."/>
            <person name="Otto T.D."/>
            <person name="Wastling J."/>
            <person name="Pain A."/>
        </authorList>
    </citation>
    <scope>NUCLEOTIDE SEQUENCE</scope>
    <source>
        <strain evidence="3">Liverpool</strain>
    </source>
</reference>
<protein>
    <recommendedName>
        <fullName evidence="5">Tetratricopeptide repeat-containing protein</fullName>
    </recommendedName>
</protein>
<dbReference type="OMA" id="FFGYVEC"/>
<reference evidence="4" key="3">
    <citation type="journal article" date="2012" name="PLoS Pathog.">
        <title>Comparative genomics of the apicomplexan parasites Toxoplasma gondii and Neospora caninum: Coccidia differing in host range and transmission strategy.</title>
        <authorList>
            <person name="Reid A.J."/>
            <person name="Vermont S.J."/>
            <person name="Cotton J.A."/>
            <person name="Harris D."/>
            <person name="Hill-Cawthorne G.A."/>
            <person name="Konen-Waisman S."/>
            <person name="Latham S.M."/>
            <person name="Mourier T."/>
            <person name="Norton R."/>
            <person name="Quail M.A."/>
            <person name="Sanders M."/>
            <person name="Shanmugam D."/>
            <person name="Sohal A."/>
            <person name="Wasmuth J.D."/>
            <person name="Brunk B."/>
            <person name="Grigg M.E."/>
            <person name="Howard J.C."/>
            <person name="Parkinson J."/>
            <person name="Roos D.S."/>
            <person name="Trees A.J."/>
            <person name="Berriman M."/>
            <person name="Pain A."/>
            <person name="Wastling J.M."/>
        </authorList>
    </citation>
    <scope>NUCLEOTIDE SEQUENCE [LARGE SCALE GENOMIC DNA]</scope>
    <source>
        <strain evidence="4">Liverpool</strain>
    </source>
</reference>
<evidence type="ECO:0000313" key="2">
    <source>
        <dbReference type="EMBL" id="CBZ49694.1"/>
    </source>
</evidence>
<sequence>MRNPADFQLPPPPPCPTSSSGPPASLSGAPLPSGTPWRDCASADPSLVAQGEEVDERVARQREEETKAQVASLLLKRQFRSVLRLVSEALQQPDLPPHRLLQWVSIKIYALLSLKDAAGIEAELRALPHPLASSFWTYESHRHIYPDSDQTRGSLIPFCLHLFLAVAPSICRPSSPSALDAIYALLRFTRNQLRQFCHPSRCSCPSASRASSARESLLRRLAVPVSSRPPAAKGAREASAPGATRAVPLGMHAAAETRADESREQTTRDEQTIKQTLHSLWIERLTTVVFLAAEILVAKGHLQEALQLLQDEILSRRQQHRQHAPTLSLMGRISLRMCCLDLAEEFFGYVECLGERDSVATRTNNGLLALWNRDAGTAREAFDAGHALAEADAAERRKFFLGDTAAFEPNREEDVREGEQARQAAARPEWASKRLETVAFPSALASSAANLAVTLLYDKKLFEATAALESVMERQPEESLFVGGVRNLLTLYEFSFNKPTCVSYLSNLILTAASEDRELAALVAP</sequence>
<reference evidence="2" key="1">
    <citation type="submission" date="2011-02" db="EMBL/GenBank/DDBJ databases">
        <authorList>
            <person name="Aslett M."/>
        </authorList>
    </citation>
    <scope>NUCLEOTIDE SEQUENCE</scope>
    <source>
        <strain evidence="2">Liverpool</strain>
    </source>
</reference>
<dbReference type="EMBL" id="FR823380">
    <property type="protein sequence ID" value="CBZ49694.1"/>
    <property type="molecule type" value="Genomic_DNA"/>
</dbReference>
<dbReference type="OrthoDB" id="428342at2759"/>
<name>F0V7K3_NEOCL</name>
<dbReference type="PANTHER" id="PTHR21581">
    <property type="entry name" value="D-ALANYL-D-ALANINE CARBOXYPEPTIDASE"/>
    <property type="match status" value="1"/>
</dbReference>
<evidence type="ECO:0000313" key="3">
    <source>
        <dbReference type="EMBL" id="CEL64279.1"/>
    </source>
</evidence>
<feature type="compositionally biased region" description="Low complexity" evidence="1">
    <location>
        <begin position="17"/>
        <end position="34"/>
    </location>
</feature>
<dbReference type="VEuPathDB" id="ToxoDB:NCLIV_001820"/>
<evidence type="ECO:0008006" key="5">
    <source>
        <dbReference type="Google" id="ProtNLM"/>
    </source>
</evidence>
<dbReference type="Proteomes" id="UP000007494">
    <property type="component" value="Chromosome Ia"/>
</dbReference>
<dbReference type="RefSeq" id="XP_003879729.1">
    <property type="nucleotide sequence ID" value="XM_003879680.1"/>
</dbReference>
<accession>F0V7K3</accession>
<dbReference type="InParanoid" id="F0V7K3"/>
<dbReference type="AlphaFoldDB" id="F0V7K3"/>
<organism evidence="2 4">
    <name type="scientific">Neospora caninum (strain Liverpool)</name>
    <dbReference type="NCBI Taxonomy" id="572307"/>
    <lineage>
        <taxon>Eukaryota</taxon>
        <taxon>Sar</taxon>
        <taxon>Alveolata</taxon>
        <taxon>Apicomplexa</taxon>
        <taxon>Conoidasida</taxon>
        <taxon>Coccidia</taxon>
        <taxon>Eucoccidiorida</taxon>
        <taxon>Eimeriorina</taxon>
        <taxon>Sarcocystidae</taxon>
        <taxon>Neospora</taxon>
    </lineage>
</organism>
<proteinExistence type="predicted"/>
<dbReference type="GeneID" id="13440555"/>
<evidence type="ECO:0000256" key="1">
    <source>
        <dbReference type="SAM" id="MobiDB-lite"/>
    </source>
</evidence>
<keyword evidence="4" id="KW-1185">Reference proteome</keyword>
<dbReference type="PANTHER" id="PTHR21581:SF6">
    <property type="entry name" value="TRAFFICKING PROTEIN PARTICLE COMPLEX SUBUNIT 12"/>
    <property type="match status" value="1"/>
</dbReference>
<reference evidence="2" key="2">
    <citation type="submission" date="2011-03" db="EMBL/GenBank/DDBJ databases">
        <title>Comparative genomics and transcriptomics of Neospora caninum and Toxoplasma gondii.</title>
        <authorList>
            <person name="Reid A.J."/>
            <person name="Sohal A."/>
            <person name="Harris D."/>
            <person name="Quail M."/>
            <person name="Sanders M."/>
            <person name="Berriman M."/>
            <person name="Wastling J.M."/>
            <person name="Pain A."/>
        </authorList>
    </citation>
    <scope>NUCLEOTIDE SEQUENCE</scope>
    <source>
        <strain evidence="2">Liverpool</strain>
    </source>
</reference>
<dbReference type="FunCoup" id="F0V7K3">
    <property type="interactions" value="2"/>
</dbReference>